<dbReference type="Gene3D" id="3.40.109.10">
    <property type="entry name" value="NADH Oxidase"/>
    <property type="match status" value="1"/>
</dbReference>
<dbReference type="InterPro" id="IPR000415">
    <property type="entry name" value="Nitroreductase-like"/>
</dbReference>
<dbReference type="RefSeq" id="WP_090991936.1">
    <property type="nucleotide sequence ID" value="NZ_FOPP01000001.1"/>
</dbReference>
<evidence type="ECO:0000313" key="9">
    <source>
        <dbReference type="Proteomes" id="UP000199666"/>
    </source>
</evidence>
<evidence type="ECO:0000256" key="5">
    <source>
        <dbReference type="ARBA" id="ARBA00022857"/>
    </source>
</evidence>
<keyword evidence="6" id="KW-0560">Oxidoreductase</keyword>
<feature type="domain" description="Nitroreductase" evidence="7">
    <location>
        <begin position="8"/>
        <end position="184"/>
    </location>
</feature>
<dbReference type="AlphaFoldDB" id="A0A1I2TKV7"/>
<proteinExistence type="inferred from homology"/>
<keyword evidence="5" id="KW-0521">NADP</keyword>
<protein>
    <submittedName>
        <fullName evidence="8">Nitroreductase</fullName>
    </submittedName>
</protein>
<evidence type="ECO:0000259" key="7">
    <source>
        <dbReference type="Pfam" id="PF00881"/>
    </source>
</evidence>
<dbReference type="SUPFAM" id="SSF55469">
    <property type="entry name" value="FMN-dependent nitroreductase-like"/>
    <property type="match status" value="1"/>
</dbReference>
<evidence type="ECO:0000256" key="1">
    <source>
        <dbReference type="ARBA" id="ARBA00001917"/>
    </source>
</evidence>
<keyword evidence="3" id="KW-0285">Flavoprotein</keyword>
<organism evidence="8 9">
    <name type="scientific">Pedobacter insulae</name>
    <dbReference type="NCBI Taxonomy" id="414048"/>
    <lineage>
        <taxon>Bacteria</taxon>
        <taxon>Pseudomonadati</taxon>
        <taxon>Bacteroidota</taxon>
        <taxon>Sphingobacteriia</taxon>
        <taxon>Sphingobacteriales</taxon>
        <taxon>Sphingobacteriaceae</taxon>
        <taxon>Pedobacter</taxon>
    </lineage>
</organism>
<name>A0A1I2TKV7_9SPHI</name>
<dbReference type="PANTHER" id="PTHR43673">
    <property type="entry name" value="NAD(P)H NITROREDUCTASE YDGI-RELATED"/>
    <property type="match status" value="1"/>
</dbReference>
<keyword evidence="4" id="KW-0288">FMN</keyword>
<sequence length="210" mass="23577">MSLINALNWRYATKKMNGQSVPQDKVDQILEAAHLAPTSSGLQPYEIIVITNPELKKALLPYTYNQTQIVDSSHLLVFAAWDNYTEDRINNVFAHTHSERGTPPESTVDYQKTLVGMYVPRTAEVNFQHAARQAYIGFGVALAEAAMLKVDATPMEGFDNAKYDELLGLRERGLKSVTILPLGYRDETGDWLAGLKKVRRPKSEFITEFA</sequence>
<keyword evidence="9" id="KW-1185">Reference proteome</keyword>
<dbReference type="OrthoDB" id="9809288at2"/>
<dbReference type="GO" id="GO:0016491">
    <property type="term" value="F:oxidoreductase activity"/>
    <property type="evidence" value="ECO:0007669"/>
    <property type="project" value="UniProtKB-KW"/>
</dbReference>
<dbReference type="Proteomes" id="UP000199666">
    <property type="component" value="Unassembled WGS sequence"/>
</dbReference>
<evidence type="ECO:0000256" key="3">
    <source>
        <dbReference type="ARBA" id="ARBA00022630"/>
    </source>
</evidence>
<dbReference type="Pfam" id="PF00881">
    <property type="entry name" value="Nitroreductase"/>
    <property type="match status" value="1"/>
</dbReference>
<dbReference type="InterPro" id="IPR029479">
    <property type="entry name" value="Nitroreductase"/>
</dbReference>
<dbReference type="EMBL" id="FOPP01000001">
    <property type="protein sequence ID" value="SFG65575.1"/>
    <property type="molecule type" value="Genomic_DNA"/>
</dbReference>
<comment type="similarity">
    <text evidence="2">Belongs to the nitroreductase family.</text>
</comment>
<dbReference type="PANTHER" id="PTHR43673:SF2">
    <property type="entry name" value="NITROREDUCTASE"/>
    <property type="match status" value="1"/>
</dbReference>
<evidence type="ECO:0000256" key="4">
    <source>
        <dbReference type="ARBA" id="ARBA00022643"/>
    </source>
</evidence>
<evidence type="ECO:0000313" key="8">
    <source>
        <dbReference type="EMBL" id="SFG65575.1"/>
    </source>
</evidence>
<gene>
    <name evidence="8" type="ORF">SAMN04489864_101470</name>
</gene>
<dbReference type="CDD" id="cd02149">
    <property type="entry name" value="NfsB-like"/>
    <property type="match status" value="1"/>
</dbReference>
<dbReference type="InterPro" id="IPR033878">
    <property type="entry name" value="NfsB-like"/>
</dbReference>
<comment type="cofactor">
    <cofactor evidence="1">
        <name>FMN</name>
        <dbReference type="ChEBI" id="CHEBI:58210"/>
    </cofactor>
</comment>
<reference evidence="8 9" key="1">
    <citation type="submission" date="2016-10" db="EMBL/GenBank/DDBJ databases">
        <authorList>
            <person name="de Groot N.N."/>
        </authorList>
    </citation>
    <scope>NUCLEOTIDE SEQUENCE [LARGE SCALE GENOMIC DNA]</scope>
    <source>
        <strain evidence="8 9">DSM 18684</strain>
    </source>
</reference>
<dbReference type="STRING" id="414048.SAMN04489864_101470"/>
<evidence type="ECO:0000256" key="6">
    <source>
        <dbReference type="ARBA" id="ARBA00023002"/>
    </source>
</evidence>
<evidence type="ECO:0000256" key="2">
    <source>
        <dbReference type="ARBA" id="ARBA00007118"/>
    </source>
</evidence>
<accession>A0A1I2TKV7</accession>